<name>A0A9D4KPQ5_DREPO</name>
<dbReference type="AlphaFoldDB" id="A0A9D4KPQ5"/>
<reference evidence="1" key="2">
    <citation type="submission" date="2020-11" db="EMBL/GenBank/DDBJ databases">
        <authorList>
            <person name="McCartney M.A."/>
            <person name="Auch B."/>
            <person name="Kono T."/>
            <person name="Mallez S."/>
            <person name="Becker A."/>
            <person name="Gohl D.M."/>
            <person name="Silverstein K.A.T."/>
            <person name="Koren S."/>
            <person name="Bechman K.B."/>
            <person name="Herman A."/>
            <person name="Abrahante J.E."/>
            <person name="Garbe J."/>
        </authorList>
    </citation>
    <scope>NUCLEOTIDE SEQUENCE</scope>
    <source>
        <strain evidence="1">Duluth1</strain>
        <tissue evidence="1">Whole animal</tissue>
    </source>
</reference>
<proteinExistence type="predicted"/>
<protein>
    <submittedName>
        <fullName evidence="1">Uncharacterized protein</fullName>
    </submittedName>
</protein>
<gene>
    <name evidence="1" type="ORF">DPMN_117082</name>
</gene>
<organism evidence="1 2">
    <name type="scientific">Dreissena polymorpha</name>
    <name type="common">Zebra mussel</name>
    <name type="synonym">Mytilus polymorpha</name>
    <dbReference type="NCBI Taxonomy" id="45954"/>
    <lineage>
        <taxon>Eukaryota</taxon>
        <taxon>Metazoa</taxon>
        <taxon>Spiralia</taxon>
        <taxon>Lophotrochozoa</taxon>
        <taxon>Mollusca</taxon>
        <taxon>Bivalvia</taxon>
        <taxon>Autobranchia</taxon>
        <taxon>Heteroconchia</taxon>
        <taxon>Euheterodonta</taxon>
        <taxon>Imparidentia</taxon>
        <taxon>Neoheterodontei</taxon>
        <taxon>Myida</taxon>
        <taxon>Dreissenoidea</taxon>
        <taxon>Dreissenidae</taxon>
        <taxon>Dreissena</taxon>
    </lineage>
</organism>
<dbReference type="EMBL" id="JAIWYP010000004">
    <property type="protein sequence ID" value="KAH3843561.1"/>
    <property type="molecule type" value="Genomic_DNA"/>
</dbReference>
<reference evidence="1" key="1">
    <citation type="journal article" date="2019" name="bioRxiv">
        <title>The Genome of the Zebra Mussel, Dreissena polymorpha: A Resource for Invasive Species Research.</title>
        <authorList>
            <person name="McCartney M.A."/>
            <person name="Auch B."/>
            <person name="Kono T."/>
            <person name="Mallez S."/>
            <person name="Zhang Y."/>
            <person name="Obille A."/>
            <person name="Becker A."/>
            <person name="Abrahante J.E."/>
            <person name="Garbe J."/>
            <person name="Badalamenti J.P."/>
            <person name="Herman A."/>
            <person name="Mangelson H."/>
            <person name="Liachko I."/>
            <person name="Sullivan S."/>
            <person name="Sone E.D."/>
            <person name="Koren S."/>
            <person name="Silverstein K.A.T."/>
            <person name="Beckman K.B."/>
            <person name="Gohl D.M."/>
        </authorList>
    </citation>
    <scope>NUCLEOTIDE SEQUENCE</scope>
    <source>
        <strain evidence="1">Duluth1</strain>
        <tissue evidence="1">Whole animal</tissue>
    </source>
</reference>
<evidence type="ECO:0000313" key="1">
    <source>
        <dbReference type="EMBL" id="KAH3843561.1"/>
    </source>
</evidence>
<dbReference type="Proteomes" id="UP000828390">
    <property type="component" value="Unassembled WGS sequence"/>
</dbReference>
<evidence type="ECO:0000313" key="2">
    <source>
        <dbReference type="Proteomes" id="UP000828390"/>
    </source>
</evidence>
<accession>A0A9D4KPQ5</accession>
<comment type="caution">
    <text evidence="1">The sequence shown here is derived from an EMBL/GenBank/DDBJ whole genome shotgun (WGS) entry which is preliminary data.</text>
</comment>
<sequence>MFQQCLNPKDVYELSGLSRNNTGAEVATLSTILLHTLENSECATYEKHQRPSQAEGGYSGSMDLSYLSIKFKL</sequence>
<keyword evidence="2" id="KW-1185">Reference proteome</keyword>